<feature type="compositionally biased region" description="Polar residues" evidence="1">
    <location>
        <begin position="37"/>
        <end position="46"/>
    </location>
</feature>
<reference evidence="3" key="1">
    <citation type="journal article" date="2011" name="Proc. Natl. Acad. Sci. U.S.A.">
        <title>Genomic insights into the physiology and ecology of the marine filamentous cyanobacterium Lyngbya majuscula.</title>
        <authorList>
            <person name="Jones A.C."/>
            <person name="Monroe E.A."/>
            <person name="Podell S."/>
            <person name="Hess W.R."/>
            <person name="Klages S."/>
            <person name="Esquenazi E."/>
            <person name="Niessen S."/>
            <person name="Hoover H."/>
            <person name="Rothmann M."/>
            <person name="Lasken R.S."/>
            <person name="Yates J.R.III."/>
            <person name="Reinhardt R."/>
            <person name="Kube M."/>
            <person name="Burkart M.D."/>
            <person name="Allen E.E."/>
            <person name="Dorrestein P.C."/>
            <person name="Gerwick W.H."/>
            <person name="Gerwick L."/>
        </authorList>
    </citation>
    <scope>NUCLEOTIDE SEQUENCE [LARGE SCALE GENOMIC DNA]</scope>
    <source>
        <strain evidence="3">3L</strain>
    </source>
</reference>
<feature type="region of interest" description="Disordered" evidence="1">
    <location>
        <begin position="26"/>
        <end position="46"/>
    </location>
</feature>
<dbReference type="EMBL" id="GL890940">
    <property type="protein sequence ID" value="EGJ31317.1"/>
    <property type="molecule type" value="Genomic_DNA"/>
</dbReference>
<name>F4XVQ4_9CYAN</name>
<organism evidence="2 3">
    <name type="scientific">Moorena producens 3L</name>
    <dbReference type="NCBI Taxonomy" id="489825"/>
    <lineage>
        <taxon>Bacteria</taxon>
        <taxon>Bacillati</taxon>
        <taxon>Cyanobacteriota</taxon>
        <taxon>Cyanophyceae</taxon>
        <taxon>Coleofasciculales</taxon>
        <taxon>Coleofasciculaceae</taxon>
        <taxon>Moorena</taxon>
    </lineage>
</organism>
<dbReference type="HOGENOM" id="CLU_3185930_0_0_3"/>
<protein>
    <submittedName>
        <fullName evidence="2">Uncharacterized protein</fullName>
    </submittedName>
</protein>
<keyword evidence="3" id="KW-1185">Reference proteome</keyword>
<proteinExistence type="predicted"/>
<sequence length="46" mass="5419">MLTIIHPSILLWLLLAIAYWWDDLSSPTSPSHRETKSLSWREQVLN</sequence>
<evidence type="ECO:0000313" key="2">
    <source>
        <dbReference type="EMBL" id="EGJ31317.1"/>
    </source>
</evidence>
<accession>F4XVQ4</accession>
<dbReference type="AlphaFoldDB" id="F4XVQ4"/>
<evidence type="ECO:0000256" key="1">
    <source>
        <dbReference type="SAM" id="MobiDB-lite"/>
    </source>
</evidence>
<evidence type="ECO:0000313" key="3">
    <source>
        <dbReference type="Proteomes" id="UP000003959"/>
    </source>
</evidence>
<gene>
    <name evidence="2" type="ORF">LYNGBM3L_41620</name>
</gene>
<dbReference type="Proteomes" id="UP000003959">
    <property type="component" value="Unassembled WGS sequence"/>
</dbReference>